<dbReference type="Proteomes" id="UP000029644">
    <property type="component" value="Unassembled WGS sequence"/>
</dbReference>
<sequence length="63" mass="7112">MTLETIYQKANGVIGIDGMTVNERLYVSGLIDIFDQSKRDDKELAKTILKALKVDQKSIEKII</sequence>
<name>A0A090VEP6_9FLAO</name>
<protein>
    <submittedName>
        <fullName evidence="1">Uncharacterized protein</fullName>
    </submittedName>
</protein>
<proteinExistence type="predicted"/>
<dbReference type="OrthoDB" id="771468at2"/>
<comment type="caution">
    <text evidence="1">The sequence shown here is derived from an EMBL/GenBank/DDBJ whole genome shotgun (WGS) entry which is preliminary data.</text>
</comment>
<dbReference type="AlphaFoldDB" id="A0A090VEP6"/>
<evidence type="ECO:0000313" key="2">
    <source>
        <dbReference type="Proteomes" id="UP000029644"/>
    </source>
</evidence>
<organism evidence="1 2">
    <name type="scientific">Algibacter lectus</name>
    <dbReference type="NCBI Taxonomy" id="221126"/>
    <lineage>
        <taxon>Bacteria</taxon>
        <taxon>Pseudomonadati</taxon>
        <taxon>Bacteroidota</taxon>
        <taxon>Flavobacteriia</taxon>
        <taxon>Flavobacteriales</taxon>
        <taxon>Flavobacteriaceae</taxon>
        <taxon>Algibacter</taxon>
    </lineage>
</organism>
<evidence type="ECO:0000313" key="1">
    <source>
        <dbReference type="EMBL" id="GAL61849.1"/>
    </source>
</evidence>
<reference evidence="1 2" key="1">
    <citation type="journal article" date="2014" name="Genome Announc.">
        <title>Draft Genome Sequences of Marine Flavobacterium Algibacter lectus Strains SS8 and NR4.</title>
        <authorList>
            <person name="Takatani N."/>
            <person name="Nakanishi M."/>
            <person name="Meirelles P."/>
            <person name="Mino S."/>
            <person name="Suda W."/>
            <person name="Oshima K."/>
            <person name="Hattori M."/>
            <person name="Ohkuma M."/>
            <person name="Hosokawa M."/>
            <person name="Miyashita K."/>
            <person name="Thompson F.L."/>
            <person name="Niwa A."/>
            <person name="Sawabe T."/>
            <person name="Sawabe T."/>
        </authorList>
    </citation>
    <scope>NUCLEOTIDE SEQUENCE [LARGE SCALE GENOMIC DNA]</scope>
    <source>
        <strain evidence="1 2">JCM 19300</strain>
    </source>
</reference>
<accession>A0A090VEP6</accession>
<gene>
    <name evidence="1" type="ORF">JCM19300_595</name>
</gene>
<dbReference type="RefSeq" id="WP_042503759.1">
    <property type="nucleotide sequence ID" value="NZ_BBNQ01000004.1"/>
</dbReference>
<dbReference type="EMBL" id="BBNQ01000004">
    <property type="protein sequence ID" value="GAL61849.1"/>
    <property type="molecule type" value="Genomic_DNA"/>
</dbReference>